<reference evidence="4" key="2">
    <citation type="journal article" date="2023" name="IMA Fungus">
        <title>Comparative genomic study of the Penicillium genus elucidates a diverse pangenome and 15 lateral gene transfer events.</title>
        <authorList>
            <person name="Petersen C."/>
            <person name="Sorensen T."/>
            <person name="Nielsen M.R."/>
            <person name="Sondergaard T.E."/>
            <person name="Sorensen J.L."/>
            <person name="Fitzpatrick D.A."/>
            <person name="Frisvad J.C."/>
            <person name="Nielsen K.L."/>
        </authorList>
    </citation>
    <scope>NUCLEOTIDE SEQUENCE</scope>
    <source>
        <strain evidence="4">IBT 30069</strain>
    </source>
</reference>
<organism evidence="4 5">
    <name type="scientific">Penicillium angulare</name>
    <dbReference type="NCBI Taxonomy" id="116970"/>
    <lineage>
        <taxon>Eukaryota</taxon>
        <taxon>Fungi</taxon>
        <taxon>Dikarya</taxon>
        <taxon>Ascomycota</taxon>
        <taxon>Pezizomycotina</taxon>
        <taxon>Eurotiomycetes</taxon>
        <taxon>Eurotiomycetidae</taxon>
        <taxon>Eurotiales</taxon>
        <taxon>Aspergillaceae</taxon>
        <taxon>Penicillium</taxon>
    </lineage>
</organism>
<dbReference type="OrthoDB" id="4492562at2759"/>
<dbReference type="EMBL" id="JAPQKH010000001">
    <property type="protein sequence ID" value="KAJ5116857.1"/>
    <property type="molecule type" value="Genomic_DNA"/>
</dbReference>
<evidence type="ECO:0000313" key="5">
    <source>
        <dbReference type="Proteomes" id="UP001149165"/>
    </source>
</evidence>
<keyword evidence="2 3" id="KW-0040">ANK repeat</keyword>
<accession>A0A9W9GDZ0</accession>
<keyword evidence="5" id="KW-1185">Reference proteome</keyword>
<dbReference type="PROSITE" id="PS50297">
    <property type="entry name" value="ANK_REP_REGION"/>
    <property type="match status" value="2"/>
</dbReference>
<feature type="repeat" description="ANK" evidence="3">
    <location>
        <begin position="28"/>
        <end position="61"/>
    </location>
</feature>
<keyword evidence="1" id="KW-0677">Repeat</keyword>
<dbReference type="InterPro" id="IPR036770">
    <property type="entry name" value="Ankyrin_rpt-contain_sf"/>
</dbReference>
<gene>
    <name evidence="4" type="ORF">N7456_001205</name>
</gene>
<evidence type="ECO:0008006" key="6">
    <source>
        <dbReference type="Google" id="ProtNLM"/>
    </source>
</evidence>
<comment type="caution">
    <text evidence="4">The sequence shown here is derived from an EMBL/GenBank/DDBJ whole genome shotgun (WGS) entry which is preliminary data.</text>
</comment>
<dbReference type="Proteomes" id="UP001149165">
    <property type="component" value="Unassembled WGS sequence"/>
</dbReference>
<dbReference type="SUPFAM" id="SSF48403">
    <property type="entry name" value="Ankyrin repeat"/>
    <property type="match status" value="1"/>
</dbReference>
<proteinExistence type="predicted"/>
<dbReference type="PROSITE" id="PS50088">
    <property type="entry name" value="ANK_REPEAT"/>
    <property type="match status" value="2"/>
</dbReference>
<feature type="repeat" description="ANK" evidence="3">
    <location>
        <begin position="62"/>
        <end position="83"/>
    </location>
</feature>
<name>A0A9W9GDZ0_9EURO</name>
<dbReference type="PANTHER" id="PTHR24126">
    <property type="entry name" value="ANKYRIN REPEAT, PH AND SEC7 DOMAIN CONTAINING PROTEIN SECG-RELATED"/>
    <property type="match status" value="1"/>
</dbReference>
<protein>
    <recommendedName>
        <fullName evidence="6">ANK_REP_REGION domain-containing protein</fullName>
    </recommendedName>
</protein>
<evidence type="ECO:0000313" key="4">
    <source>
        <dbReference type="EMBL" id="KAJ5116857.1"/>
    </source>
</evidence>
<dbReference type="Pfam" id="PF12796">
    <property type="entry name" value="Ank_2"/>
    <property type="match status" value="1"/>
</dbReference>
<reference evidence="4" key="1">
    <citation type="submission" date="2022-11" db="EMBL/GenBank/DDBJ databases">
        <authorList>
            <person name="Petersen C."/>
        </authorList>
    </citation>
    <scope>NUCLEOTIDE SEQUENCE</scope>
    <source>
        <strain evidence="4">IBT 30069</strain>
    </source>
</reference>
<evidence type="ECO:0000256" key="3">
    <source>
        <dbReference type="PROSITE-ProRule" id="PRU00023"/>
    </source>
</evidence>
<sequence>MPKNLHSVFINGYLLLDAGADKDSKNAYGYNLLHYAVCQRLRETTLCLLLEAGADMEARNTYGDTALHLATQGGDERMARFLV</sequence>
<dbReference type="PANTHER" id="PTHR24126:SF14">
    <property type="entry name" value="ANK_REP_REGION DOMAIN-CONTAINING PROTEIN"/>
    <property type="match status" value="1"/>
</dbReference>
<evidence type="ECO:0000256" key="1">
    <source>
        <dbReference type="ARBA" id="ARBA00022737"/>
    </source>
</evidence>
<dbReference type="Gene3D" id="1.25.40.20">
    <property type="entry name" value="Ankyrin repeat-containing domain"/>
    <property type="match status" value="1"/>
</dbReference>
<evidence type="ECO:0000256" key="2">
    <source>
        <dbReference type="ARBA" id="ARBA00023043"/>
    </source>
</evidence>
<dbReference type="InterPro" id="IPR002110">
    <property type="entry name" value="Ankyrin_rpt"/>
</dbReference>
<dbReference type="AlphaFoldDB" id="A0A9W9GDZ0"/>